<comment type="caution">
    <text evidence="2">The sequence shown here is derived from an EMBL/GenBank/DDBJ whole genome shotgun (WGS) entry which is preliminary data.</text>
</comment>
<name>A0A4Y2MDK9_ARAVE</name>
<proteinExistence type="predicted"/>
<dbReference type="EMBL" id="BGPR01007158">
    <property type="protein sequence ID" value="GBN24719.1"/>
    <property type="molecule type" value="Genomic_DNA"/>
</dbReference>
<feature type="compositionally biased region" description="Basic and acidic residues" evidence="1">
    <location>
        <begin position="62"/>
        <end position="91"/>
    </location>
</feature>
<sequence>MRLRESKCYLTGLNRSYQGESLVNNRYAIDLGTDRVQSMGYNSGRVHNRNWLKQSTSNDDGNNLREESNEDTRRKTRRRDPDALRNTEDIDDSDMKKIVKTMCEDQCITSDPYVHYIL</sequence>
<evidence type="ECO:0000313" key="2">
    <source>
        <dbReference type="EMBL" id="GBN24719.1"/>
    </source>
</evidence>
<evidence type="ECO:0000256" key="1">
    <source>
        <dbReference type="SAM" id="MobiDB-lite"/>
    </source>
</evidence>
<gene>
    <name evidence="2" type="ORF">AVEN_206909_1</name>
</gene>
<protein>
    <submittedName>
        <fullName evidence="2">Uncharacterized protein</fullName>
    </submittedName>
</protein>
<accession>A0A4Y2MDK9</accession>
<organism evidence="2 3">
    <name type="scientific">Araneus ventricosus</name>
    <name type="common">Orbweaver spider</name>
    <name type="synonym">Epeira ventricosa</name>
    <dbReference type="NCBI Taxonomy" id="182803"/>
    <lineage>
        <taxon>Eukaryota</taxon>
        <taxon>Metazoa</taxon>
        <taxon>Ecdysozoa</taxon>
        <taxon>Arthropoda</taxon>
        <taxon>Chelicerata</taxon>
        <taxon>Arachnida</taxon>
        <taxon>Araneae</taxon>
        <taxon>Araneomorphae</taxon>
        <taxon>Entelegynae</taxon>
        <taxon>Araneoidea</taxon>
        <taxon>Araneidae</taxon>
        <taxon>Araneus</taxon>
    </lineage>
</organism>
<dbReference type="Proteomes" id="UP000499080">
    <property type="component" value="Unassembled WGS sequence"/>
</dbReference>
<evidence type="ECO:0000313" key="3">
    <source>
        <dbReference type="Proteomes" id="UP000499080"/>
    </source>
</evidence>
<reference evidence="2 3" key="1">
    <citation type="journal article" date="2019" name="Sci. Rep.">
        <title>Orb-weaving spider Araneus ventricosus genome elucidates the spidroin gene catalogue.</title>
        <authorList>
            <person name="Kono N."/>
            <person name="Nakamura H."/>
            <person name="Ohtoshi R."/>
            <person name="Moran D.A.P."/>
            <person name="Shinohara A."/>
            <person name="Yoshida Y."/>
            <person name="Fujiwara M."/>
            <person name="Mori M."/>
            <person name="Tomita M."/>
            <person name="Arakawa K."/>
        </authorList>
    </citation>
    <scope>NUCLEOTIDE SEQUENCE [LARGE SCALE GENOMIC DNA]</scope>
</reference>
<keyword evidence="3" id="KW-1185">Reference proteome</keyword>
<feature type="region of interest" description="Disordered" evidence="1">
    <location>
        <begin position="40"/>
        <end position="91"/>
    </location>
</feature>
<dbReference type="AlphaFoldDB" id="A0A4Y2MDK9"/>
<feature type="compositionally biased region" description="Polar residues" evidence="1">
    <location>
        <begin position="51"/>
        <end position="61"/>
    </location>
</feature>